<dbReference type="InterPro" id="IPR011009">
    <property type="entry name" value="Kinase-like_dom_sf"/>
</dbReference>
<evidence type="ECO:0000313" key="2">
    <source>
        <dbReference type="EMBL" id="TSA86131.1"/>
    </source>
</evidence>
<reference evidence="2 3" key="1">
    <citation type="submission" date="2019-07" db="EMBL/GenBank/DDBJ databases">
        <title>Deinococcus detaillus sp. nov., isolated from humus soil in Antarctica.</title>
        <authorList>
            <person name="Zhang K."/>
        </authorList>
    </citation>
    <scope>NUCLEOTIDE SEQUENCE [LARGE SCALE GENOMIC DNA]</scope>
    <source>
        <strain evidence="2 3">H1</strain>
    </source>
</reference>
<keyword evidence="2" id="KW-0808">Transferase</keyword>
<organism evidence="2 3">
    <name type="scientific">Deinococcus detaillensis</name>
    <dbReference type="NCBI Taxonomy" id="2592048"/>
    <lineage>
        <taxon>Bacteria</taxon>
        <taxon>Thermotogati</taxon>
        <taxon>Deinococcota</taxon>
        <taxon>Deinococci</taxon>
        <taxon>Deinococcales</taxon>
        <taxon>Deinococcaceae</taxon>
        <taxon>Deinococcus</taxon>
    </lineage>
</organism>
<dbReference type="PANTHER" id="PTHR21310">
    <property type="entry name" value="AMINOGLYCOSIDE PHOSPHOTRANSFERASE-RELATED-RELATED"/>
    <property type="match status" value="1"/>
</dbReference>
<dbReference type="InterPro" id="IPR051678">
    <property type="entry name" value="AGP_Transferase"/>
</dbReference>
<evidence type="ECO:0000313" key="3">
    <source>
        <dbReference type="Proteomes" id="UP000316092"/>
    </source>
</evidence>
<accession>A0A553V1M7</accession>
<proteinExistence type="predicted"/>
<dbReference type="SUPFAM" id="SSF56112">
    <property type="entry name" value="Protein kinase-like (PK-like)"/>
    <property type="match status" value="1"/>
</dbReference>
<dbReference type="RefSeq" id="WP_143720358.1">
    <property type="nucleotide sequence ID" value="NZ_VKDB01000006.1"/>
</dbReference>
<protein>
    <submittedName>
        <fullName evidence="2">Phosphotransferase</fullName>
    </submittedName>
</protein>
<name>A0A553V1M7_9DEIO</name>
<evidence type="ECO:0000259" key="1">
    <source>
        <dbReference type="Pfam" id="PF01636"/>
    </source>
</evidence>
<dbReference type="InterPro" id="IPR002575">
    <property type="entry name" value="Aminoglycoside_PTrfase"/>
</dbReference>
<dbReference type="OrthoDB" id="61093at2"/>
<comment type="caution">
    <text evidence="2">The sequence shown here is derived from an EMBL/GenBank/DDBJ whole genome shotgun (WGS) entry which is preliminary data.</text>
</comment>
<sequence length="281" mass="30251">MSLGAARELCRQLNLKDEPAFLAAGATCRVYRVGEAALRIGKGRFTVDAELRRALLASGVPVAAPLVLGGGWSLDTFLKGESTLRIGEAQAEQIGAAVSVLHSLPVLGWGLLSDQSGPFVGQAENLLSGVQTRLQDAWPFGSTPLEHHLLIRFAPDLLPRLRPLKAAILALADLAPVINHSDLHREQFLFEDGQLTGWLDFGDAVAGPPGWDAASFAYFWGWKRLPAFLEGYSSSALIQSQLAAQARLMAVPLAFHRASCLAFQSQRLMRATAFVRSALGD</sequence>
<dbReference type="GO" id="GO:0016740">
    <property type="term" value="F:transferase activity"/>
    <property type="evidence" value="ECO:0007669"/>
    <property type="project" value="UniProtKB-KW"/>
</dbReference>
<dbReference type="Pfam" id="PF01636">
    <property type="entry name" value="APH"/>
    <property type="match status" value="1"/>
</dbReference>
<dbReference type="Proteomes" id="UP000316092">
    <property type="component" value="Unassembled WGS sequence"/>
</dbReference>
<dbReference type="EMBL" id="VKDB01000006">
    <property type="protein sequence ID" value="TSA86131.1"/>
    <property type="molecule type" value="Genomic_DNA"/>
</dbReference>
<dbReference type="AlphaFoldDB" id="A0A553V1M7"/>
<dbReference type="Gene3D" id="3.90.1200.10">
    <property type="match status" value="1"/>
</dbReference>
<feature type="domain" description="Aminoglycoside phosphotransferase" evidence="1">
    <location>
        <begin position="50"/>
        <end position="235"/>
    </location>
</feature>
<gene>
    <name evidence="2" type="ORF">FNU79_08080</name>
</gene>
<keyword evidence="3" id="KW-1185">Reference proteome</keyword>